<reference evidence="2 3" key="1">
    <citation type="journal article" date="2012" name="New Phytol.">
        <title>Insight into trade-off between wood decay and parasitism from the genome of a fungal forest pathogen.</title>
        <authorList>
            <person name="Olson A."/>
            <person name="Aerts A."/>
            <person name="Asiegbu F."/>
            <person name="Belbahri L."/>
            <person name="Bouzid O."/>
            <person name="Broberg A."/>
            <person name="Canback B."/>
            <person name="Coutinho P.M."/>
            <person name="Cullen D."/>
            <person name="Dalman K."/>
            <person name="Deflorio G."/>
            <person name="van Diepen L.T."/>
            <person name="Dunand C."/>
            <person name="Duplessis S."/>
            <person name="Durling M."/>
            <person name="Gonthier P."/>
            <person name="Grimwood J."/>
            <person name="Fossdal C.G."/>
            <person name="Hansson D."/>
            <person name="Henrissat B."/>
            <person name="Hietala A."/>
            <person name="Himmelstrand K."/>
            <person name="Hoffmeister D."/>
            <person name="Hogberg N."/>
            <person name="James T.Y."/>
            <person name="Karlsson M."/>
            <person name="Kohler A."/>
            <person name="Kues U."/>
            <person name="Lee Y.H."/>
            <person name="Lin Y.C."/>
            <person name="Lind M."/>
            <person name="Lindquist E."/>
            <person name="Lombard V."/>
            <person name="Lucas S."/>
            <person name="Lunden K."/>
            <person name="Morin E."/>
            <person name="Murat C."/>
            <person name="Park J."/>
            <person name="Raffaello T."/>
            <person name="Rouze P."/>
            <person name="Salamov A."/>
            <person name="Schmutz J."/>
            <person name="Solheim H."/>
            <person name="Stahlberg J."/>
            <person name="Velez H."/>
            <person name="de Vries R.P."/>
            <person name="Wiebenga A."/>
            <person name="Woodward S."/>
            <person name="Yakovlev I."/>
            <person name="Garbelotto M."/>
            <person name="Martin F."/>
            <person name="Grigoriev I.V."/>
            <person name="Stenlid J."/>
        </authorList>
    </citation>
    <scope>NUCLEOTIDE SEQUENCE [LARGE SCALE GENOMIC DNA]</scope>
    <source>
        <strain evidence="2 3">TC 32-1</strain>
    </source>
</reference>
<dbReference type="RefSeq" id="XP_009548175.1">
    <property type="nucleotide sequence ID" value="XM_009549880.1"/>
</dbReference>
<name>W4K3F2_HETIT</name>
<keyword evidence="1" id="KW-1133">Transmembrane helix</keyword>
<feature type="transmembrane region" description="Helical" evidence="1">
    <location>
        <begin position="73"/>
        <end position="91"/>
    </location>
</feature>
<dbReference type="Proteomes" id="UP000030671">
    <property type="component" value="Unassembled WGS sequence"/>
</dbReference>
<dbReference type="EMBL" id="KI925460">
    <property type="protein sequence ID" value="ETW79606.1"/>
    <property type="molecule type" value="Genomic_DNA"/>
</dbReference>
<keyword evidence="1" id="KW-0472">Membrane</keyword>
<dbReference type="GeneID" id="20675629"/>
<gene>
    <name evidence="2" type="ORF">HETIRDRAFT_445466</name>
</gene>
<evidence type="ECO:0000313" key="3">
    <source>
        <dbReference type="Proteomes" id="UP000030671"/>
    </source>
</evidence>
<accession>W4K3F2</accession>
<dbReference type="STRING" id="747525.W4K3F2"/>
<feature type="transmembrane region" description="Helical" evidence="1">
    <location>
        <begin position="152"/>
        <end position="168"/>
    </location>
</feature>
<feature type="transmembrane region" description="Helical" evidence="1">
    <location>
        <begin position="112"/>
        <end position="132"/>
    </location>
</feature>
<keyword evidence="1" id="KW-0812">Transmembrane</keyword>
<feature type="transmembrane region" description="Helical" evidence="1">
    <location>
        <begin position="31"/>
        <end position="53"/>
    </location>
</feature>
<evidence type="ECO:0000313" key="2">
    <source>
        <dbReference type="EMBL" id="ETW79606.1"/>
    </source>
</evidence>
<dbReference type="HOGENOM" id="CLU_1086090_0_0_1"/>
<dbReference type="OrthoDB" id="3214103at2759"/>
<dbReference type="KEGG" id="hir:HETIRDRAFT_445466"/>
<evidence type="ECO:0000256" key="1">
    <source>
        <dbReference type="SAM" id="Phobius"/>
    </source>
</evidence>
<organism evidence="2 3">
    <name type="scientific">Heterobasidion irregulare (strain TC 32-1)</name>
    <dbReference type="NCBI Taxonomy" id="747525"/>
    <lineage>
        <taxon>Eukaryota</taxon>
        <taxon>Fungi</taxon>
        <taxon>Dikarya</taxon>
        <taxon>Basidiomycota</taxon>
        <taxon>Agaricomycotina</taxon>
        <taxon>Agaricomycetes</taxon>
        <taxon>Russulales</taxon>
        <taxon>Bondarzewiaceae</taxon>
        <taxon>Heterobasidion</taxon>
        <taxon>Heterobasidion annosum species complex</taxon>
    </lineage>
</organism>
<protein>
    <submittedName>
        <fullName evidence="2">Uncharacterized protein</fullName>
    </submittedName>
</protein>
<dbReference type="InParanoid" id="W4K3F2"/>
<keyword evidence="3" id="KW-1185">Reference proteome</keyword>
<dbReference type="AlphaFoldDB" id="W4K3F2"/>
<sequence length="256" mass="27595">MASHQSVQFCISDAIVVWRACVLWQDHKKLITVHLVLLSCAIAINLVNTGLLLTNVVLQSDYLLDITGYLQQVSWPLALVTNMVATSSITYKAWQSIRQNTVSHRRTAVEKIMIVFIESGTFYCVIWIALIASERLGVANGQPATHMSTPTMMQLAGIYPTLIIIFVARQKTVSDMSGHSGHGISSTSAFAAAPANRIASTVASHLDTNGVGDVHVHGSVSLELRSSASMGVQEGTRGGKSKEMVVSVEEDMALSV</sequence>
<proteinExistence type="predicted"/>